<feature type="compositionally biased region" description="Basic and acidic residues" evidence="1">
    <location>
        <begin position="94"/>
        <end position="103"/>
    </location>
</feature>
<evidence type="ECO:0000313" key="3">
    <source>
        <dbReference type="Proteomes" id="UP000636709"/>
    </source>
</evidence>
<comment type="caution">
    <text evidence="2">The sequence shown here is derived from an EMBL/GenBank/DDBJ whole genome shotgun (WGS) entry which is preliminary data.</text>
</comment>
<gene>
    <name evidence="2" type="ORF">HU200_035795</name>
</gene>
<evidence type="ECO:0000313" key="2">
    <source>
        <dbReference type="EMBL" id="KAF8697609.1"/>
    </source>
</evidence>
<dbReference type="OrthoDB" id="671197at2759"/>
<name>A0A835EIP1_9POAL</name>
<dbReference type="EMBL" id="JACEFO010001869">
    <property type="protein sequence ID" value="KAF8697609.1"/>
    <property type="molecule type" value="Genomic_DNA"/>
</dbReference>
<feature type="compositionally biased region" description="Low complexity" evidence="1">
    <location>
        <begin position="49"/>
        <end position="59"/>
    </location>
</feature>
<feature type="region of interest" description="Disordered" evidence="1">
    <location>
        <begin position="20"/>
        <end position="110"/>
    </location>
</feature>
<sequence>MLARPSVAVVPADRRASAIRRFPPGCGRRRRHNAAATRLPHADPLPITSSSSSSAAAAAKPPLPNPSIARAAHKAAPPRPRRADSAAAASGAEGNRRGVESGRKAPAAAAVNVRSVSAVRRYPPGCGRGDAVSKRKAPVGEAGAGEPTEMVGNGETKAGDLAEFNSNGVVLSAGVGGTAGAQEKPWVVNGLMAVPFMPWAQHGRRKSQPNA</sequence>
<accession>A0A835EIP1</accession>
<dbReference type="Proteomes" id="UP000636709">
    <property type="component" value="Unassembled WGS sequence"/>
</dbReference>
<feature type="region of interest" description="Disordered" evidence="1">
    <location>
        <begin position="127"/>
        <end position="152"/>
    </location>
</feature>
<dbReference type="AlphaFoldDB" id="A0A835EIP1"/>
<keyword evidence="3" id="KW-1185">Reference proteome</keyword>
<proteinExistence type="predicted"/>
<organism evidence="2 3">
    <name type="scientific">Digitaria exilis</name>
    <dbReference type="NCBI Taxonomy" id="1010633"/>
    <lineage>
        <taxon>Eukaryota</taxon>
        <taxon>Viridiplantae</taxon>
        <taxon>Streptophyta</taxon>
        <taxon>Embryophyta</taxon>
        <taxon>Tracheophyta</taxon>
        <taxon>Spermatophyta</taxon>
        <taxon>Magnoliopsida</taxon>
        <taxon>Liliopsida</taxon>
        <taxon>Poales</taxon>
        <taxon>Poaceae</taxon>
        <taxon>PACMAD clade</taxon>
        <taxon>Panicoideae</taxon>
        <taxon>Panicodae</taxon>
        <taxon>Paniceae</taxon>
        <taxon>Anthephorinae</taxon>
        <taxon>Digitaria</taxon>
    </lineage>
</organism>
<reference evidence="2" key="1">
    <citation type="submission" date="2020-07" db="EMBL/GenBank/DDBJ databases">
        <title>Genome sequence and genetic diversity analysis of an under-domesticated orphan crop, white fonio (Digitaria exilis).</title>
        <authorList>
            <person name="Bennetzen J.L."/>
            <person name="Chen S."/>
            <person name="Ma X."/>
            <person name="Wang X."/>
            <person name="Yssel A.E.J."/>
            <person name="Chaluvadi S.R."/>
            <person name="Johnson M."/>
            <person name="Gangashetty P."/>
            <person name="Hamidou F."/>
            <person name="Sanogo M.D."/>
            <person name="Zwaenepoel A."/>
            <person name="Wallace J."/>
            <person name="Van De Peer Y."/>
            <person name="Van Deynze A."/>
        </authorList>
    </citation>
    <scope>NUCLEOTIDE SEQUENCE</scope>
    <source>
        <tissue evidence="2">Leaves</tissue>
    </source>
</reference>
<evidence type="ECO:0000256" key="1">
    <source>
        <dbReference type="SAM" id="MobiDB-lite"/>
    </source>
</evidence>
<protein>
    <submittedName>
        <fullName evidence="2">Uncharacterized protein</fullName>
    </submittedName>
</protein>